<evidence type="ECO:0000256" key="6">
    <source>
        <dbReference type="ARBA" id="ARBA00022989"/>
    </source>
</evidence>
<dbReference type="Proteomes" id="UP000664521">
    <property type="component" value="Unassembled WGS sequence"/>
</dbReference>
<evidence type="ECO:0000256" key="7">
    <source>
        <dbReference type="ARBA" id="ARBA00023136"/>
    </source>
</evidence>
<gene>
    <name evidence="9" type="ORF">HETSPECPRED_006908</name>
</gene>
<evidence type="ECO:0000256" key="3">
    <source>
        <dbReference type="ARBA" id="ARBA00022448"/>
    </source>
</evidence>
<keyword evidence="5 8" id="KW-0812">Transmembrane</keyword>
<accession>A0A8H3FSV9</accession>
<dbReference type="GO" id="GO:0005886">
    <property type="term" value="C:plasma membrane"/>
    <property type="evidence" value="ECO:0007669"/>
    <property type="project" value="UniProtKB-SubCell"/>
</dbReference>
<evidence type="ECO:0000256" key="8">
    <source>
        <dbReference type="SAM" id="Phobius"/>
    </source>
</evidence>
<dbReference type="Pfam" id="PF03595">
    <property type="entry name" value="SLAC1"/>
    <property type="match status" value="1"/>
</dbReference>
<keyword evidence="10" id="KW-1185">Reference proteome</keyword>
<keyword evidence="6 8" id="KW-1133">Transmembrane helix</keyword>
<evidence type="ECO:0000256" key="5">
    <source>
        <dbReference type="ARBA" id="ARBA00022692"/>
    </source>
</evidence>
<feature type="transmembrane region" description="Helical" evidence="8">
    <location>
        <begin position="48"/>
        <end position="69"/>
    </location>
</feature>
<feature type="transmembrane region" description="Helical" evidence="8">
    <location>
        <begin position="81"/>
        <end position="105"/>
    </location>
</feature>
<dbReference type="InterPro" id="IPR051629">
    <property type="entry name" value="Sulfite_efflux_TDT"/>
</dbReference>
<evidence type="ECO:0000256" key="2">
    <source>
        <dbReference type="ARBA" id="ARBA00008566"/>
    </source>
</evidence>
<evidence type="ECO:0000313" key="9">
    <source>
        <dbReference type="EMBL" id="CAF9928724.1"/>
    </source>
</evidence>
<evidence type="ECO:0000256" key="4">
    <source>
        <dbReference type="ARBA" id="ARBA00022475"/>
    </source>
</evidence>
<protein>
    <submittedName>
        <fullName evidence="9">Uncharacterized protein</fullName>
    </submittedName>
</protein>
<organism evidence="9 10">
    <name type="scientific">Heterodermia speciosa</name>
    <dbReference type="NCBI Taxonomy" id="116794"/>
    <lineage>
        <taxon>Eukaryota</taxon>
        <taxon>Fungi</taxon>
        <taxon>Dikarya</taxon>
        <taxon>Ascomycota</taxon>
        <taxon>Pezizomycotina</taxon>
        <taxon>Lecanoromycetes</taxon>
        <taxon>OSLEUM clade</taxon>
        <taxon>Lecanoromycetidae</taxon>
        <taxon>Caliciales</taxon>
        <taxon>Physciaceae</taxon>
        <taxon>Heterodermia</taxon>
    </lineage>
</organism>
<name>A0A8H3FSV9_9LECA</name>
<evidence type="ECO:0000313" key="10">
    <source>
        <dbReference type="Proteomes" id="UP000664521"/>
    </source>
</evidence>
<reference evidence="9" key="1">
    <citation type="submission" date="2021-03" db="EMBL/GenBank/DDBJ databases">
        <authorList>
            <person name="Tagirdzhanova G."/>
        </authorList>
    </citation>
    <scope>NUCLEOTIDE SEQUENCE</scope>
</reference>
<dbReference type="InterPro" id="IPR038665">
    <property type="entry name" value="Voltage-dep_anion_channel_sf"/>
</dbReference>
<feature type="transmembrane region" description="Helical" evidence="8">
    <location>
        <begin position="188"/>
        <end position="210"/>
    </location>
</feature>
<keyword evidence="4" id="KW-1003">Cell membrane</keyword>
<feature type="transmembrane region" description="Helical" evidence="8">
    <location>
        <begin position="12"/>
        <end position="36"/>
    </location>
</feature>
<feature type="transmembrane region" description="Helical" evidence="8">
    <location>
        <begin position="162"/>
        <end position="182"/>
    </location>
</feature>
<dbReference type="AlphaFoldDB" id="A0A8H3FSV9"/>
<dbReference type="InterPro" id="IPR004695">
    <property type="entry name" value="SLAC1/Mae1/Ssu1/TehA"/>
</dbReference>
<dbReference type="PANTHER" id="PTHR31686">
    <property type="match status" value="1"/>
</dbReference>
<dbReference type="OrthoDB" id="1099at2759"/>
<dbReference type="GO" id="GO:0000319">
    <property type="term" value="F:sulfite transmembrane transporter activity"/>
    <property type="evidence" value="ECO:0007669"/>
    <property type="project" value="TreeGrafter"/>
</dbReference>
<dbReference type="Gene3D" id="1.50.10.150">
    <property type="entry name" value="Voltage-dependent anion channel"/>
    <property type="match status" value="1"/>
</dbReference>
<keyword evidence="7 8" id="KW-0472">Membrane</keyword>
<comment type="similarity">
    <text evidence="2">Belongs to the tellurite-resistance/dicarboxylate transporter (TDT) family.</text>
</comment>
<keyword evidence="3" id="KW-0813">Transport</keyword>
<proteinExistence type="inferred from homology"/>
<dbReference type="PANTHER" id="PTHR31686:SF1">
    <property type="entry name" value="SULFITE EFFLUX PUMP SSU1"/>
    <property type="match status" value="1"/>
</dbReference>
<dbReference type="EMBL" id="CAJPDS010000049">
    <property type="protein sequence ID" value="CAF9928724.1"/>
    <property type="molecule type" value="Genomic_DNA"/>
</dbReference>
<feature type="transmembrane region" description="Helical" evidence="8">
    <location>
        <begin position="125"/>
        <end position="150"/>
    </location>
</feature>
<evidence type="ECO:0000256" key="1">
    <source>
        <dbReference type="ARBA" id="ARBA00004651"/>
    </source>
</evidence>
<comment type="subcellular location">
    <subcellularLocation>
        <location evidence="1">Cell membrane</location>
        <topology evidence="1">Multi-pass membrane protein</topology>
    </subcellularLocation>
</comment>
<sequence length="253" mass="28012">MSHRRSELEEMTALYLIPIVAVVIAATSGGLVAGAIPDPKHQLWTLVISYVFWGIGSPLSWIVLTLYFLRMTIHQPLKREVIVSLLLPIGPLGLSGFSIIVLGRLAKRIFPLMHTLPHVERAGDVFYTVGIMMGLILWGFAIVWFVVAVIMMAISGGFPFNMGWWGFIFPVGVFTLLTITIGEELPSRFFDVLSCVLTAACVVMWLIIAARTVQNSISGKMFFAPCLGTDLFLRHRAEKRAASKSPPKREVPV</sequence>
<comment type="caution">
    <text evidence="9">The sequence shown here is derived from an EMBL/GenBank/DDBJ whole genome shotgun (WGS) entry which is preliminary data.</text>
</comment>